<dbReference type="Proteomes" id="UP000016933">
    <property type="component" value="Unassembled WGS sequence"/>
</dbReference>
<gene>
    <name evidence="1" type="ORF">DOTSEDRAFT_69193</name>
</gene>
<dbReference type="EMBL" id="KB446536">
    <property type="protein sequence ID" value="EME47151.1"/>
    <property type="molecule type" value="Genomic_DNA"/>
</dbReference>
<dbReference type="InterPro" id="IPR009097">
    <property type="entry name" value="Cyclic_Pdiesterase"/>
</dbReference>
<evidence type="ECO:0000313" key="1">
    <source>
        <dbReference type="EMBL" id="EME47151.1"/>
    </source>
</evidence>
<reference evidence="1 2" key="2">
    <citation type="journal article" date="2012" name="PLoS Pathog.">
        <title>Diverse lifestyles and strategies of plant pathogenesis encoded in the genomes of eighteen Dothideomycetes fungi.</title>
        <authorList>
            <person name="Ohm R.A."/>
            <person name="Feau N."/>
            <person name="Henrissat B."/>
            <person name="Schoch C.L."/>
            <person name="Horwitz B.A."/>
            <person name="Barry K.W."/>
            <person name="Condon B.J."/>
            <person name="Copeland A.C."/>
            <person name="Dhillon B."/>
            <person name="Glaser F."/>
            <person name="Hesse C.N."/>
            <person name="Kosti I."/>
            <person name="LaButti K."/>
            <person name="Lindquist E.A."/>
            <person name="Lucas S."/>
            <person name="Salamov A.A."/>
            <person name="Bradshaw R.E."/>
            <person name="Ciuffetti L."/>
            <person name="Hamelin R.C."/>
            <person name="Kema G.H.J."/>
            <person name="Lawrence C."/>
            <person name="Scott J.A."/>
            <person name="Spatafora J.W."/>
            <person name="Turgeon B.G."/>
            <person name="de Wit P.J.G.M."/>
            <person name="Zhong S."/>
            <person name="Goodwin S.B."/>
            <person name="Grigoriev I.V."/>
        </authorList>
    </citation>
    <scope>NUCLEOTIDE SEQUENCE [LARGE SCALE GENOMIC DNA]</scope>
    <source>
        <strain evidence="2">NZE10 / CBS 128990</strain>
    </source>
</reference>
<evidence type="ECO:0000313" key="2">
    <source>
        <dbReference type="Proteomes" id="UP000016933"/>
    </source>
</evidence>
<proteinExistence type="predicted"/>
<dbReference type="OrthoDB" id="514292at2759"/>
<dbReference type="GO" id="GO:0009187">
    <property type="term" value="P:cyclic nucleotide metabolic process"/>
    <property type="evidence" value="ECO:0007669"/>
    <property type="project" value="TreeGrafter"/>
</dbReference>
<dbReference type="PANTHER" id="PTHR28141">
    <property type="entry name" value="2',3'-CYCLIC-NUCLEOTIDE 3'-PHOSPHODIESTERASE"/>
    <property type="match status" value="1"/>
</dbReference>
<protein>
    <recommendedName>
        <fullName evidence="3">2',3'-cyclic-nucleotide 3'-phosphodiesterase</fullName>
    </recommendedName>
</protein>
<dbReference type="Pfam" id="PF07823">
    <property type="entry name" value="CPDase"/>
    <property type="match status" value="1"/>
</dbReference>
<name>N1PUL2_DOTSN</name>
<dbReference type="OMA" id="WLDSIPW"/>
<dbReference type="AlphaFoldDB" id="N1PUL2"/>
<dbReference type="InterPro" id="IPR012386">
    <property type="entry name" value="Cyclic-nucl_3Pdiesterase"/>
</dbReference>
<dbReference type="HOGENOM" id="CLU_108991_1_0_1"/>
<dbReference type="Gene3D" id="3.90.1140.10">
    <property type="entry name" value="Cyclic phosphodiesterase"/>
    <property type="match status" value="1"/>
</dbReference>
<dbReference type="STRING" id="675120.N1PUL2"/>
<sequence>MGGFSLWLIPHDDKPFVKTVQELISETIPRQFDAKTHNFAPHVTVTSDISEEALKGKSPQEWLDSLPLDELKLKKEYDEVLLELDTVEAEDPFFRKMNIALKDNENLRKLCALCRRESGLDESFAQKEYRPHFSLLYADIPTKDVKAKVPLIEMKIGFALGDLFACCGGALCLGGNMVLVDTSKEIADWKVMATRATPWAMWRATRGLL</sequence>
<dbReference type="SUPFAM" id="SSF55144">
    <property type="entry name" value="LigT-like"/>
    <property type="match status" value="1"/>
</dbReference>
<keyword evidence="2" id="KW-1185">Reference proteome</keyword>
<organism evidence="1 2">
    <name type="scientific">Dothistroma septosporum (strain NZE10 / CBS 128990)</name>
    <name type="common">Red band needle blight fungus</name>
    <name type="synonym">Mycosphaerella pini</name>
    <dbReference type="NCBI Taxonomy" id="675120"/>
    <lineage>
        <taxon>Eukaryota</taxon>
        <taxon>Fungi</taxon>
        <taxon>Dikarya</taxon>
        <taxon>Ascomycota</taxon>
        <taxon>Pezizomycotina</taxon>
        <taxon>Dothideomycetes</taxon>
        <taxon>Dothideomycetidae</taxon>
        <taxon>Mycosphaerellales</taxon>
        <taxon>Mycosphaerellaceae</taxon>
        <taxon>Dothistroma</taxon>
    </lineage>
</organism>
<dbReference type="PANTHER" id="PTHR28141:SF1">
    <property type="entry name" value="2',3'-CYCLIC-NUCLEOTIDE 3'-PHOSPHODIESTERASE"/>
    <property type="match status" value="1"/>
</dbReference>
<evidence type="ECO:0008006" key="3">
    <source>
        <dbReference type="Google" id="ProtNLM"/>
    </source>
</evidence>
<accession>N1PUL2</accession>
<dbReference type="GO" id="GO:0004113">
    <property type="term" value="F:2',3'-cyclic-nucleotide 3'-phosphodiesterase activity"/>
    <property type="evidence" value="ECO:0007669"/>
    <property type="project" value="TreeGrafter"/>
</dbReference>
<dbReference type="eggNOG" id="ENOG502S8HR">
    <property type="taxonomic scope" value="Eukaryota"/>
</dbReference>
<reference evidence="2" key="1">
    <citation type="journal article" date="2012" name="PLoS Genet.">
        <title>The genomes of the fungal plant pathogens Cladosporium fulvum and Dothistroma septosporum reveal adaptation to different hosts and lifestyles but also signatures of common ancestry.</title>
        <authorList>
            <person name="de Wit P.J.G.M."/>
            <person name="van der Burgt A."/>
            <person name="Oekmen B."/>
            <person name="Stergiopoulos I."/>
            <person name="Abd-Elsalam K.A."/>
            <person name="Aerts A.L."/>
            <person name="Bahkali A.H."/>
            <person name="Beenen H.G."/>
            <person name="Chettri P."/>
            <person name="Cox M.P."/>
            <person name="Datema E."/>
            <person name="de Vries R.P."/>
            <person name="Dhillon B."/>
            <person name="Ganley A.R."/>
            <person name="Griffiths S.A."/>
            <person name="Guo Y."/>
            <person name="Hamelin R.C."/>
            <person name="Henrissat B."/>
            <person name="Kabir M.S."/>
            <person name="Jashni M.K."/>
            <person name="Kema G."/>
            <person name="Klaubauf S."/>
            <person name="Lapidus A."/>
            <person name="Levasseur A."/>
            <person name="Lindquist E."/>
            <person name="Mehrabi R."/>
            <person name="Ohm R.A."/>
            <person name="Owen T.J."/>
            <person name="Salamov A."/>
            <person name="Schwelm A."/>
            <person name="Schijlen E."/>
            <person name="Sun H."/>
            <person name="van den Burg H.A."/>
            <person name="van Ham R.C.H.J."/>
            <person name="Zhang S."/>
            <person name="Goodwin S.B."/>
            <person name="Grigoriev I.V."/>
            <person name="Collemare J."/>
            <person name="Bradshaw R.E."/>
        </authorList>
    </citation>
    <scope>NUCLEOTIDE SEQUENCE [LARGE SCALE GENOMIC DNA]</scope>
    <source>
        <strain evidence="2">NZE10 / CBS 128990</strain>
    </source>
</reference>